<dbReference type="GeneID" id="20240253"/>
<dbReference type="EMBL" id="KB202793">
    <property type="protein sequence ID" value="ESO88056.1"/>
    <property type="molecule type" value="Genomic_DNA"/>
</dbReference>
<dbReference type="AlphaFoldDB" id="V4A479"/>
<dbReference type="CTD" id="20240253"/>
<evidence type="ECO:0000256" key="1">
    <source>
        <dbReference type="SAM" id="MobiDB-lite"/>
    </source>
</evidence>
<dbReference type="Proteomes" id="UP000030746">
    <property type="component" value="Unassembled WGS sequence"/>
</dbReference>
<feature type="region of interest" description="Disordered" evidence="1">
    <location>
        <begin position="78"/>
        <end position="109"/>
    </location>
</feature>
<dbReference type="KEGG" id="lgi:LOTGIDRAFT_166083"/>
<feature type="region of interest" description="Disordered" evidence="1">
    <location>
        <begin position="136"/>
        <end position="155"/>
    </location>
</feature>
<protein>
    <submittedName>
        <fullName evidence="2">Uncharacterized protein</fullName>
    </submittedName>
</protein>
<evidence type="ECO:0000313" key="2">
    <source>
        <dbReference type="EMBL" id="ESO88056.1"/>
    </source>
</evidence>
<sequence>MEGDDDLGVRTFRCFSDSVLTKPTFKIQGEIRPEIPPDASLETVGLTTLVDYVPHSDKLPMGSEIHQQILQEISKTYSQQPEHMMEESPKNKDIQPSVNPRRRTVSYSETTKVMVPKTYRPHSVVKKLFTSNQAVPVKSPRREYCKKSKNCDKFS</sequence>
<evidence type="ECO:0000313" key="3">
    <source>
        <dbReference type="Proteomes" id="UP000030746"/>
    </source>
</evidence>
<proteinExistence type="predicted"/>
<dbReference type="HOGENOM" id="CLU_1697525_0_0_1"/>
<gene>
    <name evidence="2" type="ORF">LOTGIDRAFT_166083</name>
</gene>
<reference evidence="2 3" key="1">
    <citation type="journal article" date="2013" name="Nature">
        <title>Insights into bilaterian evolution from three spiralian genomes.</title>
        <authorList>
            <person name="Simakov O."/>
            <person name="Marletaz F."/>
            <person name="Cho S.J."/>
            <person name="Edsinger-Gonzales E."/>
            <person name="Havlak P."/>
            <person name="Hellsten U."/>
            <person name="Kuo D.H."/>
            <person name="Larsson T."/>
            <person name="Lv J."/>
            <person name="Arendt D."/>
            <person name="Savage R."/>
            <person name="Osoegawa K."/>
            <person name="de Jong P."/>
            <person name="Grimwood J."/>
            <person name="Chapman J.A."/>
            <person name="Shapiro H."/>
            <person name="Aerts A."/>
            <person name="Otillar R.P."/>
            <person name="Terry A.Y."/>
            <person name="Boore J.L."/>
            <person name="Grigoriev I.V."/>
            <person name="Lindberg D.R."/>
            <person name="Seaver E.C."/>
            <person name="Weisblat D.A."/>
            <person name="Putnam N.H."/>
            <person name="Rokhsar D.S."/>
        </authorList>
    </citation>
    <scope>NUCLEOTIDE SEQUENCE [LARGE SCALE GENOMIC DNA]</scope>
</reference>
<dbReference type="RefSeq" id="XP_009061366.1">
    <property type="nucleotide sequence ID" value="XM_009063118.1"/>
</dbReference>
<keyword evidence="3" id="KW-1185">Reference proteome</keyword>
<name>V4A479_LOTGI</name>
<accession>V4A479</accession>
<feature type="compositionally biased region" description="Basic and acidic residues" evidence="1">
    <location>
        <begin position="83"/>
        <end position="93"/>
    </location>
</feature>
<feature type="compositionally biased region" description="Basic and acidic residues" evidence="1">
    <location>
        <begin position="140"/>
        <end position="155"/>
    </location>
</feature>
<organism evidence="2 3">
    <name type="scientific">Lottia gigantea</name>
    <name type="common">Giant owl limpet</name>
    <dbReference type="NCBI Taxonomy" id="225164"/>
    <lineage>
        <taxon>Eukaryota</taxon>
        <taxon>Metazoa</taxon>
        <taxon>Spiralia</taxon>
        <taxon>Lophotrochozoa</taxon>
        <taxon>Mollusca</taxon>
        <taxon>Gastropoda</taxon>
        <taxon>Patellogastropoda</taxon>
        <taxon>Lottioidea</taxon>
        <taxon>Lottiidae</taxon>
        <taxon>Lottia</taxon>
    </lineage>
</organism>